<sequence length="150" mass="16714">MDLDDVLVGHWSSVPFSYGVMEASELGFLPDGQGWSVWFNFDSLCVTRLSWRCPEPGVVELHAKWVVEEASSEDDGFPAFGSTASVRQVDEVTRHHYTVGPAIPMPGEEAVPSVAFEEDVEFCHRFARGAKDIRIEEDPTHLVVPYESLS</sequence>
<name>A0A4U0NS41_9ACTN</name>
<dbReference type="EMBL" id="SUMB01000002">
    <property type="protein sequence ID" value="TJZ57335.1"/>
    <property type="molecule type" value="Genomic_DNA"/>
</dbReference>
<dbReference type="RefSeq" id="WP_136738953.1">
    <property type="nucleotide sequence ID" value="NZ_SUMB01000002.1"/>
</dbReference>
<evidence type="ECO:0000313" key="1">
    <source>
        <dbReference type="EMBL" id="TJZ57335.1"/>
    </source>
</evidence>
<reference evidence="1 2" key="1">
    <citation type="submission" date="2019-04" db="EMBL/GenBank/DDBJ databases">
        <title>Streptomyces piniterrae sp. nov., a heliquinomycin-producing actinomycete isolated from rhizosphere soil of Pinus yunnanensis.</title>
        <authorList>
            <person name="Zhuang X."/>
            <person name="Zhao J."/>
        </authorList>
    </citation>
    <scope>NUCLEOTIDE SEQUENCE [LARGE SCALE GENOMIC DNA]</scope>
    <source>
        <strain evidence="2">jys28</strain>
    </source>
</reference>
<gene>
    <name evidence="1" type="ORF">FCH28_07870</name>
</gene>
<evidence type="ECO:0000313" key="2">
    <source>
        <dbReference type="Proteomes" id="UP000308697"/>
    </source>
</evidence>
<proteinExistence type="predicted"/>
<dbReference type="AlphaFoldDB" id="A0A4U0NS41"/>
<dbReference type="Proteomes" id="UP000308697">
    <property type="component" value="Unassembled WGS sequence"/>
</dbReference>
<organism evidence="1 2">
    <name type="scientific">Streptomyces piniterrae</name>
    <dbReference type="NCBI Taxonomy" id="2571125"/>
    <lineage>
        <taxon>Bacteria</taxon>
        <taxon>Bacillati</taxon>
        <taxon>Actinomycetota</taxon>
        <taxon>Actinomycetes</taxon>
        <taxon>Kitasatosporales</taxon>
        <taxon>Streptomycetaceae</taxon>
        <taxon>Streptomyces</taxon>
    </lineage>
</organism>
<protein>
    <submittedName>
        <fullName evidence="1">Uncharacterized protein</fullName>
    </submittedName>
</protein>
<comment type="caution">
    <text evidence="1">The sequence shown here is derived from an EMBL/GenBank/DDBJ whole genome shotgun (WGS) entry which is preliminary data.</text>
</comment>
<dbReference type="OrthoDB" id="3623124at2"/>
<keyword evidence="2" id="KW-1185">Reference proteome</keyword>
<accession>A0A4U0NS41</accession>